<comment type="subcellular location">
    <subcellularLocation>
        <location evidence="4">Endoplasmic reticulum membrane</location>
        <topology evidence="4">Peripheral membrane protein</topology>
    </subcellularLocation>
    <subcellularLocation>
        <location evidence="3">Microsome membrane</location>
        <topology evidence="3">Peripheral membrane protein</topology>
    </subcellularLocation>
</comment>
<evidence type="ECO:0000256" key="6">
    <source>
        <dbReference type="ARBA" id="ARBA00022617"/>
    </source>
</evidence>
<dbReference type="RefSeq" id="XP_014487198.1">
    <property type="nucleotide sequence ID" value="XM_014631712.1"/>
</dbReference>
<evidence type="ECO:0000256" key="4">
    <source>
        <dbReference type="ARBA" id="ARBA00004406"/>
    </source>
</evidence>
<accession>A0A6P3Y9W4</accession>
<evidence type="ECO:0000256" key="5">
    <source>
        <dbReference type="ARBA" id="ARBA00010617"/>
    </source>
</evidence>
<dbReference type="PANTHER" id="PTHR24292:SF84">
    <property type="entry name" value="CYTOCHROME P450 28A5-RELATED"/>
    <property type="match status" value="1"/>
</dbReference>
<evidence type="ECO:0000256" key="11">
    <source>
        <dbReference type="ARBA" id="ARBA00023004"/>
    </source>
</evidence>
<evidence type="ECO:0000256" key="8">
    <source>
        <dbReference type="ARBA" id="ARBA00022824"/>
    </source>
</evidence>
<evidence type="ECO:0000256" key="14">
    <source>
        <dbReference type="PIRSR" id="PIRSR602401-1"/>
    </source>
</evidence>
<evidence type="ECO:0000256" key="1">
    <source>
        <dbReference type="ARBA" id="ARBA00001971"/>
    </source>
</evidence>
<keyword evidence="8" id="KW-0256">Endoplasmic reticulum</keyword>
<proteinExistence type="inferred from homology"/>
<dbReference type="AlphaFoldDB" id="A0A6P3Y9W4"/>
<organism evidence="18 19">
    <name type="scientific">Dinoponera quadriceps</name>
    <name type="common">South American ant</name>
    <dbReference type="NCBI Taxonomy" id="609295"/>
    <lineage>
        <taxon>Eukaryota</taxon>
        <taxon>Metazoa</taxon>
        <taxon>Ecdysozoa</taxon>
        <taxon>Arthropoda</taxon>
        <taxon>Hexapoda</taxon>
        <taxon>Insecta</taxon>
        <taxon>Pterygota</taxon>
        <taxon>Neoptera</taxon>
        <taxon>Endopterygota</taxon>
        <taxon>Hymenoptera</taxon>
        <taxon>Apocrita</taxon>
        <taxon>Aculeata</taxon>
        <taxon>Formicoidea</taxon>
        <taxon>Formicidae</taxon>
        <taxon>Ponerinae</taxon>
        <taxon>Ponerini</taxon>
        <taxon>Dinoponera</taxon>
    </lineage>
</organism>
<evidence type="ECO:0000256" key="7">
    <source>
        <dbReference type="ARBA" id="ARBA00022723"/>
    </source>
</evidence>
<dbReference type="Gene3D" id="1.10.630.10">
    <property type="entry name" value="Cytochrome P450"/>
    <property type="match status" value="1"/>
</dbReference>
<feature type="transmembrane region" description="Helical" evidence="17">
    <location>
        <begin position="6"/>
        <end position="21"/>
    </location>
</feature>
<keyword evidence="11 14" id="KW-0408">Iron</keyword>
<evidence type="ECO:0000256" key="12">
    <source>
        <dbReference type="ARBA" id="ARBA00023033"/>
    </source>
</evidence>
<dbReference type="PANTHER" id="PTHR24292">
    <property type="entry name" value="CYTOCHROME P450"/>
    <property type="match status" value="1"/>
</dbReference>
<evidence type="ECO:0000256" key="13">
    <source>
        <dbReference type="ARBA" id="ARBA00023136"/>
    </source>
</evidence>
<comment type="function">
    <text evidence="2">May be involved in the metabolism of insect hormones and in the breakdown of synthetic insecticides.</text>
</comment>
<comment type="cofactor">
    <cofactor evidence="1 14">
        <name>heme</name>
        <dbReference type="ChEBI" id="CHEBI:30413"/>
    </cofactor>
</comment>
<keyword evidence="13 17" id="KW-0472">Membrane</keyword>
<evidence type="ECO:0000313" key="19">
    <source>
        <dbReference type="RefSeq" id="XP_014487198.1"/>
    </source>
</evidence>
<keyword evidence="12 15" id="KW-0503">Monooxygenase</keyword>
<evidence type="ECO:0000256" key="10">
    <source>
        <dbReference type="ARBA" id="ARBA00023002"/>
    </source>
</evidence>
<dbReference type="SUPFAM" id="SSF48264">
    <property type="entry name" value="Cytochrome P450"/>
    <property type="match status" value="1"/>
</dbReference>
<dbReference type="InterPro" id="IPR001128">
    <property type="entry name" value="Cyt_P450"/>
</dbReference>
<name>A0A6P3Y9W4_DINQU</name>
<sequence length="502" mass="57853">MAVAFVSLILGVVIILYLYLTKNFKYWQKRGVPCVNGALPGVGHMWEFVIGKTAFAEFCRKIYHDNKDHSMVGFYKFLEPTLMVREPELVKTVMQTSFTHFHDNTFKINPDLDPLLANNPFFTYGEKWVTGRKRLAYAFSSMRLKILLESVKQVCGELENYLDKKLNKVEKVEIELKDLFAKYTAQVVANAGFSANGFCFDDKKEHESFYEMSKAFLEPSAMNNMMFNIVFLMPWLGKVLRLNFLPKKLDRFFRKLVTDVMKQRRTSGMQRNDFLQLMTELERTEDDKFDLEILASYALSFFVDGYETSSSALSFIGFHLAVYPEVQKKLRKEVMNVLSKYNGIVTYDALKEMTYMDQVISESQRIVPVGGFLSKDCTEAFELKGSDGVVCSVEPGTTIIIPLHGLQEDSCYWENPHVFDPDRFSPDRKHSIERFAFLPFGEGPRMCIGMRMALLQIKACLAVLLRKYSLELSPKMQMPLKLKISHFLYAPVGGAWVYIRPI</sequence>
<keyword evidence="17" id="KW-1133">Transmembrane helix</keyword>
<evidence type="ECO:0000256" key="9">
    <source>
        <dbReference type="ARBA" id="ARBA00022848"/>
    </source>
</evidence>
<dbReference type="CDD" id="cd11056">
    <property type="entry name" value="CYP6-like"/>
    <property type="match status" value="1"/>
</dbReference>
<feature type="coiled-coil region" evidence="16">
    <location>
        <begin position="155"/>
        <end position="182"/>
    </location>
</feature>
<dbReference type="InterPro" id="IPR002401">
    <property type="entry name" value="Cyt_P450_E_grp-I"/>
</dbReference>
<keyword evidence="9" id="KW-0492">Microsome</keyword>
<dbReference type="InterPro" id="IPR050476">
    <property type="entry name" value="Insect_CytP450_Detox"/>
</dbReference>
<evidence type="ECO:0000313" key="18">
    <source>
        <dbReference type="Proteomes" id="UP000515204"/>
    </source>
</evidence>
<dbReference type="PRINTS" id="PR00385">
    <property type="entry name" value="P450"/>
</dbReference>
<dbReference type="InterPro" id="IPR036396">
    <property type="entry name" value="Cyt_P450_sf"/>
</dbReference>
<protein>
    <submittedName>
        <fullName evidence="19">Cytochrome P450 9e2-like</fullName>
    </submittedName>
</protein>
<reference evidence="19" key="1">
    <citation type="submission" date="2025-08" db="UniProtKB">
        <authorList>
            <consortium name="RefSeq"/>
        </authorList>
    </citation>
    <scope>IDENTIFICATION</scope>
</reference>
<evidence type="ECO:0000256" key="16">
    <source>
        <dbReference type="SAM" id="Coils"/>
    </source>
</evidence>
<dbReference type="GO" id="GO:0005506">
    <property type="term" value="F:iron ion binding"/>
    <property type="evidence" value="ECO:0007669"/>
    <property type="project" value="InterPro"/>
</dbReference>
<dbReference type="OrthoDB" id="2789670at2759"/>
<dbReference type="GeneID" id="106750991"/>
<feature type="binding site" description="axial binding residue" evidence="14">
    <location>
        <position position="447"/>
    </location>
    <ligand>
        <name>heme</name>
        <dbReference type="ChEBI" id="CHEBI:30413"/>
    </ligand>
    <ligandPart>
        <name>Fe</name>
        <dbReference type="ChEBI" id="CHEBI:18248"/>
    </ligandPart>
</feature>
<evidence type="ECO:0000256" key="3">
    <source>
        <dbReference type="ARBA" id="ARBA00004174"/>
    </source>
</evidence>
<evidence type="ECO:0000256" key="2">
    <source>
        <dbReference type="ARBA" id="ARBA00003690"/>
    </source>
</evidence>
<dbReference type="Pfam" id="PF00067">
    <property type="entry name" value="p450"/>
    <property type="match status" value="1"/>
</dbReference>
<keyword evidence="18" id="KW-1185">Reference proteome</keyword>
<dbReference type="GO" id="GO:0005789">
    <property type="term" value="C:endoplasmic reticulum membrane"/>
    <property type="evidence" value="ECO:0007669"/>
    <property type="project" value="UniProtKB-SubCell"/>
</dbReference>
<dbReference type="GO" id="GO:0020037">
    <property type="term" value="F:heme binding"/>
    <property type="evidence" value="ECO:0007669"/>
    <property type="project" value="InterPro"/>
</dbReference>
<dbReference type="InterPro" id="IPR017972">
    <property type="entry name" value="Cyt_P450_CS"/>
</dbReference>
<dbReference type="GO" id="GO:0004497">
    <property type="term" value="F:monooxygenase activity"/>
    <property type="evidence" value="ECO:0007669"/>
    <property type="project" value="UniProtKB-KW"/>
</dbReference>
<keyword evidence="16" id="KW-0175">Coiled coil</keyword>
<dbReference type="PROSITE" id="PS00086">
    <property type="entry name" value="CYTOCHROME_P450"/>
    <property type="match status" value="1"/>
</dbReference>
<keyword evidence="6 14" id="KW-0349">Heme</keyword>
<comment type="similarity">
    <text evidence="5 15">Belongs to the cytochrome P450 family.</text>
</comment>
<keyword evidence="17" id="KW-0812">Transmembrane</keyword>
<evidence type="ECO:0000256" key="15">
    <source>
        <dbReference type="RuleBase" id="RU000461"/>
    </source>
</evidence>
<dbReference type="FunFam" id="1.10.630.10:FF:000042">
    <property type="entry name" value="Cytochrome P450"/>
    <property type="match status" value="1"/>
</dbReference>
<dbReference type="Proteomes" id="UP000515204">
    <property type="component" value="Unplaced"/>
</dbReference>
<gene>
    <name evidence="19" type="primary">LOC106750991</name>
</gene>
<dbReference type="KEGG" id="dqu:106750991"/>
<keyword evidence="7 14" id="KW-0479">Metal-binding</keyword>
<dbReference type="PRINTS" id="PR00463">
    <property type="entry name" value="EP450I"/>
</dbReference>
<keyword evidence="10 15" id="KW-0560">Oxidoreductase</keyword>
<evidence type="ECO:0000256" key="17">
    <source>
        <dbReference type="SAM" id="Phobius"/>
    </source>
</evidence>
<dbReference type="GO" id="GO:0016705">
    <property type="term" value="F:oxidoreductase activity, acting on paired donors, with incorporation or reduction of molecular oxygen"/>
    <property type="evidence" value="ECO:0007669"/>
    <property type="project" value="InterPro"/>
</dbReference>